<dbReference type="STRING" id="1235788.C802_03458"/>
<dbReference type="AlphaFoldDB" id="R9I921"/>
<dbReference type="HOGENOM" id="CLU_034629_0_0_10"/>
<proteinExistence type="predicted"/>
<dbReference type="GeneID" id="82152434"/>
<dbReference type="PROSITE" id="PS51257">
    <property type="entry name" value="PROKAR_LIPOPROTEIN"/>
    <property type="match status" value="1"/>
</dbReference>
<feature type="signal peptide" evidence="1">
    <location>
        <begin position="1"/>
        <end position="23"/>
    </location>
</feature>
<dbReference type="Proteomes" id="UP000014200">
    <property type="component" value="Unassembled WGS sequence"/>
</dbReference>
<dbReference type="EMBL" id="ASSP01000021">
    <property type="protein sequence ID" value="EOS09905.1"/>
    <property type="molecule type" value="Genomic_DNA"/>
</dbReference>
<keyword evidence="1" id="KW-0732">Signal</keyword>
<evidence type="ECO:0000313" key="2">
    <source>
        <dbReference type="EMBL" id="EOS09905.1"/>
    </source>
</evidence>
<comment type="caution">
    <text evidence="2">The sequence shown here is derived from an EMBL/GenBank/DDBJ whole genome shotgun (WGS) entry which is preliminary data.</text>
</comment>
<gene>
    <name evidence="2" type="ORF">C802_03458</name>
</gene>
<protein>
    <recommendedName>
        <fullName evidence="4">Fimbrillin family protein</fullName>
    </recommendedName>
</protein>
<keyword evidence="3" id="KW-1185">Reference proteome</keyword>
<reference evidence="2 3" key="1">
    <citation type="submission" date="2013-04" db="EMBL/GenBank/DDBJ databases">
        <title>The Genome Sequence of Bacteroides massiliensis dnLKV3.</title>
        <authorList>
            <consortium name="The Broad Institute Genomics Platform"/>
            <consortium name="The Broad Institute Genome Sequencing Center for Infectious Disease"/>
            <person name="Earl A."/>
            <person name="Xavier R."/>
            <person name="Kuhn K."/>
            <person name="Stappenbeck T."/>
            <person name="Walker B."/>
            <person name="Young S."/>
            <person name="Zeng Q."/>
            <person name="Gargeya S."/>
            <person name="Fitzgerald M."/>
            <person name="Haas B."/>
            <person name="Abouelleil A."/>
            <person name="Allen A.W."/>
            <person name="Alvarado L."/>
            <person name="Arachchi H.M."/>
            <person name="Berlin A.M."/>
            <person name="Chapman S.B."/>
            <person name="Gainer-Dewar J."/>
            <person name="Goldberg J."/>
            <person name="Griggs A."/>
            <person name="Gujja S."/>
            <person name="Hansen M."/>
            <person name="Howarth C."/>
            <person name="Imamovic A."/>
            <person name="Ireland A."/>
            <person name="Larimer J."/>
            <person name="McCowan C."/>
            <person name="Murphy C."/>
            <person name="Pearson M."/>
            <person name="Poon T.W."/>
            <person name="Priest M."/>
            <person name="Roberts A."/>
            <person name="Saif S."/>
            <person name="Shea T."/>
            <person name="Sisk P."/>
            <person name="Sykes S."/>
            <person name="Wortman J."/>
            <person name="Nusbaum C."/>
            <person name="Birren B."/>
        </authorList>
    </citation>
    <scope>NUCLEOTIDE SEQUENCE [LARGE SCALE GENOMIC DNA]</scope>
    <source>
        <strain evidence="3">dnLKV3</strain>
    </source>
</reference>
<accession>R9I921</accession>
<dbReference type="PATRIC" id="fig|1235788.3.peg.3544"/>
<organism evidence="2 3">
    <name type="scientific">Phocaeicola sartorii</name>
    <dbReference type="NCBI Taxonomy" id="671267"/>
    <lineage>
        <taxon>Bacteria</taxon>
        <taxon>Pseudomonadati</taxon>
        <taxon>Bacteroidota</taxon>
        <taxon>Bacteroidia</taxon>
        <taxon>Bacteroidales</taxon>
        <taxon>Bacteroidaceae</taxon>
        <taxon>Phocaeicola</taxon>
    </lineage>
</organism>
<evidence type="ECO:0000313" key="3">
    <source>
        <dbReference type="Proteomes" id="UP000014200"/>
    </source>
</evidence>
<dbReference type="OrthoDB" id="1048559at2"/>
<sequence>MKKNFLYSMVALFVCLFTACSQEEIVSQAGQNDSKVRLSVKVPAAGPIARAALDIEGYTMQCIMELVNTNGEVIADSRQAVTVSNGAAHFEFDKPSEEYTCLFWAEYLKEGKSFYKTSAGLTKISYDGNKKNELFNNTAADAFCGKLASSNIAANVNVILKRPFARIAVSKNDFATLGTGLNQCTASIFSGTDFNVFTGTVASTVNIKNTEIENQATPISIDANSEYPFFCYVFIGEAIAKPSSIIFSNSENSDSKKTLNITAEQMKTMSSNTAVNLKPETGGDNQDKINVDITIENGFENGGGGTGTDTPTDPETPVAVEVGDYLYADGTWGKTAENAVAVVFALAENDATTNYANITFPNNKINGWAVSINQTAKTAWTSDVLTTPIEGMVSSASQDDILGYKNTKAAGNQLAISAYNEWATVTNTSGWYIPAIGQLAILVENATTINTRLAAITDAQQIPPTGTNSNMNFWSSTFNDGTGEATKIYQYQYKSTDLTFTARSEKPSNSAGVIRPILTF</sequence>
<feature type="chain" id="PRO_5004474367" description="Fimbrillin family protein" evidence="1">
    <location>
        <begin position="24"/>
        <end position="520"/>
    </location>
</feature>
<name>R9I921_9BACT</name>
<dbReference type="RefSeq" id="WP_016277740.1">
    <property type="nucleotide sequence ID" value="NZ_JABVZU010000002.1"/>
</dbReference>
<evidence type="ECO:0008006" key="4">
    <source>
        <dbReference type="Google" id="ProtNLM"/>
    </source>
</evidence>
<evidence type="ECO:0000256" key="1">
    <source>
        <dbReference type="SAM" id="SignalP"/>
    </source>
</evidence>